<dbReference type="OrthoDB" id="9810648at2"/>
<proteinExistence type="inferred from homology"/>
<dbReference type="RefSeq" id="WP_130829329.1">
    <property type="nucleotide sequence ID" value="NZ_SDIK01000005.1"/>
</dbReference>
<dbReference type="InterPro" id="IPR000086">
    <property type="entry name" value="NUDIX_hydrolase_dom"/>
</dbReference>
<dbReference type="GO" id="GO:0008413">
    <property type="term" value="F:8-oxo-7,8-dihydroguanosine triphosphate pyrophosphatase activity"/>
    <property type="evidence" value="ECO:0007669"/>
    <property type="project" value="TreeGrafter"/>
</dbReference>
<dbReference type="GO" id="GO:0046872">
    <property type="term" value="F:metal ion binding"/>
    <property type="evidence" value="ECO:0007669"/>
    <property type="project" value="UniProtKB-KW"/>
</dbReference>
<keyword evidence="6" id="KW-0227">DNA damage</keyword>
<evidence type="ECO:0000256" key="10">
    <source>
        <dbReference type="ARBA" id="ARBA00035861"/>
    </source>
</evidence>
<evidence type="ECO:0000256" key="1">
    <source>
        <dbReference type="ARBA" id="ARBA00001946"/>
    </source>
</evidence>
<evidence type="ECO:0000256" key="13">
    <source>
        <dbReference type="ARBA" id="ARBA00040794"/>
    </source>
</evidence>
<dbReference type="PANTHER" id="PTHR47707:SF1">
    <property type="entry name" value="NUDIX HYDROLASE FAMILY PROTEIN"/>
    <property type="match status" value="1"/>
</dbReference>
<keyword evidence="7 18" id="KW-0378">Hydrolase</keyword>
<dbReference type="CDD" id="cd03425">
    <property type="entry name" value="NUDIX_MutT_NudA_like"/>
    <property type="match status" value="1"/>
</dbReference>
<comment type="caution">
    <text evidence="18">The sequence shown here is derived from an EMBL/GenBank/DDBJ whole genome shotgun (WGS) entry which is preliminary data.</text>
</comment>
<evidence type="ECO:0000256" key="9">
    <source>
        <dbReference type="ARBA" id="ARBA00023204"/>
    </source>
</evidence>
<keyword evidence="3" id="KW-0515">Mutator protein</keyword>
<dbReference type="SUPFAM" id="SSF55811">
    <property type="entry name" value="Nudix"/>
    <property type="match status" value="1"/>
</dbReference>
<evidence type="ECO:0000256" key="16">
    <source>
        <dbReference type="ARBA" id="ARBA00042798"/>
    </source>
</evidence>
<evidence type="ECO:0000256" key="6">
    <source>
        <dbReference type="ARBA" id="ARBA00022763"/>
    </source>
</evidence>
<dbReference type="EMBL" id="SDIK01000005">
    <property type="protein sequence ID" value="TXJ63366.1"/>
    <property type="molecule type" value="Genomic_DNA"/>
</dbReference>
<dbReference type="Proteomes" id="UP000321612">
    <property type="component" value="Unassembled WGS sequence"/>
</dbReference>
<evidence type="ECO:0000256" key="7">
    <source>
        <dbReference type="ARBA" id="ARBA00022801"/>
    </source>
</evidence>
<evidence type="ECO:0000256" key="15">
    <source>
        <dbReference type="ARBA" id="ARBA00041979"/>
    </source>
</evidence>
<keyword evidence="19" id="KW-1185">Reference proteome</keyword>
<feature type="domain" description="Nudix hydrolase" evidence="17">
    <location>
        <begin position="3"/>
        <end position="132"/>
    </location>
</feature>
<keyword evidence="8" id="KW-0460">Magnesium</keyword>
<dbReference type="PANTHER" id="PTHR47707">
    <property type="entry name" value="8-OXO-DGTP DIPHOSPHATASE"/>
    <property type="match status" value="1"/>
</dbReference>
<comment type="cofactor">
    <cofactor evidence="1">
        <name>Mg(2+)</name>
        <dbReference type="ChEBI" id="CHEBI:18420"/>
    </cofactor>
</comment>
<dbReference type="PROSITE" id="PS51462">
    <property type="entry name" value="NUDIX"/>
    <property type="match status" value="1"/>
</dbReference>
<comment type="catalytic activity">
    <reaction evidence="11">
        <text>8-oxo-GTP + H2O = 8-oxo-GMP + diphosphate + H(+)</text>
        <dbReference type="Rhea" id="RHEA:67616"/>
        <dbReference type="ChEBI" id="CHEBI:15377"/>
        <dbReference type="ChEBI" id="CHEBI:15378"/>
        <dbReference type="ChEBI" id="CHEBI:33019"/>
        <dbReference type="ChEBI" id="CHEBI:143553"/>
        <dbReference type="ChEBI" id="CHEBI:145694"/>
    </reaction>
</comment>
<protein>
    <recommendedName>
        <fullName evidence="13">8-oxo-dGTP diphosphatase</fullName>
        <ecNumber evidence="12">3.6.1.55</ecNumber>
    </recommendedName>
    <alternativeName>
        <fullName evidence="16">7,8-dihydro-8-oxoguanine-triphosphatase</fullName>
    </alternativeName>
    <alternativeName>
        <fullName evidence="15">Mutator protein MutT</fullName>
    </alternativeName>
    <alternativeName>
        <fullName evidence="14">dGTP pyrophosphohydrolase</fullName>
    </alternativeName>
</protein>
<reference evidence="19" key="1">
    <citation type="submission" date="2019-05" db="EMBL/GenBank/DDBJ databases">
        <title>Prevotella brunnea sp. nov., isolated from a wound of a patient.</title>
        <authorList>
            <person name="Buhl M."/>
        </authorList>
    </citation>
    <scope>NUCLEOTIDE SEQUENCE [LARGE SCALE GENOMIC DNA]</scope>
    <source>
        <strain evidence="19">A2672</strain>
    </source>
</reference>
<dbReference type="Pfam" id="PF14815">
    <property type="entry name" value="NUDIX_4"/>
    <property type="match status" value="1"/>
</dbReference>
<evidence type="ECO:0000256" key="11">
    <source>
        <dbReference type="ARBA" id="ARBA00036904"/>
    </source>
</evidence>
<evidence type="ECO:0000313" key="19">
    <source>
        <dbReference type="Proteomes" id="UP000321612"/>
    </source>
</evidence>
<comment type="similarity">
    <text evidence="2">Belongs to the Nudix hydrolase family.</text>
</comment>
<dbReference type="GO" id="GO:0044715">
    <property type="term" value="F:8-oxo-dGDP phosphatase activity"/>
    <property type="evidence" value="ECO:0007669"/>
    <property type="project" value="TreeGrafter"/>
</dbReference>
<dbReference type="AlphaFoldDB" id="A0A5C8GMB1"/>
<evidence type="ECO:0000256" key="14">
    <source>
        <dbReference type="ARBA" id="ARBA00041592"/>
    </source>
</evidence>
<dbReference type="InterPro" id="IPR029119">
    <property type="entry name" value="MutY_C"/>
</dbReference>
<evidence type="ECO:0000256" key="2">
    <source>
        <dbReference type="ARBA" id="ARBA00005582"/>
    </source>
</evidence>
<evidence type="ECO:0000256" key="12">
    <source>
        <dbReference type="ARBA" id="ARBA00038905"/>
    </source>
</evidence>
<dbReference type="GO" id="GO:0044716">
    <property type="term" value="F:8-oxo-GDP phosphatase activity"/>
    <property type="evidence" value="ECO:0007669"/>
    <property type="project" value="TreeGrafter"/>
</dbReference>
<name>A0A5C8GMB1_9BACT</name>
<dbReference type="InterPro" id="IPR015797">
    <property type="entry name" value="NUDIX_hydrolase-like_dom_sf"/>
</dbReference>
<dbReference type="InterPro" id="IPR047127">
    <property type="entry name" value="MutT-like"/>
</dbReference>
<sequence length="133" mass="15956">MKKKRINVVCAIMRDGNKYLCTQRLRKGPDYTAEHWEFPGGKVEDNENDYEALRREIREEMDWDIFVGRKLGTIEHEYPDFIIHLKAYECLARNNNFKLLAHLDAKWLATEEFPSLNWTEADKLLIEKIWRLQ</sequence>
<evidence type="ECO:0000313" key="18">
    <source>
        <dbReference type="EMBL" id="TXJ63366.1"/>
    </source>
</evidence>
<evidence type="ECO:0000259" key="17">
    <source>
        <dbReference type="PROSITE" id="PS51462"/>
    </source>
</evidence>
<dbReference type="GO" id="GO:0035539">
    <property type="term" value="F:8-oxo-7,8-dihydrodeoxyguanosine triphosphate pyrophosphatase activity"/>
    <property type="evidence" value="ECO:0007669"/>
    <property type="project" value="UniProtKB-EC"/>
</dbReference>
<evidence type="ECO:0000256" key="3">
    <source>
        <dbReference type="ARBA" id="ARBA00022457"/>
    </source>
</evidence>
<keyword evidence="5" id="KW-0479">Metal-binding</keyword>
<comment type="catalytic activity">
    <reaction evidence="10">
        <text>8-oxo-dGTP + H2O = 8-oxo-dGMP + diphosphate + H(+)</text>
        <dbReference type="Rhea" id="RHEA:31575"/>
        <dbReference type="ChEBI" id="CHEBI:15377"/>
        <dbReference type="ChEBI" id="CHEBI:15378"/>
        <dbReference type="ChEBI" id="CHEBI:33019"/>
        <dbReference type="ChEBI" id="CHEBI:63224"/>
        <dbReference type="ChEBI" id="CHEBI:77896"/>
        <dbReference type="EC" id="3.6.1.55"/>
    </reaction>
</comment>
<evidence type="ECO:0000256" key="4">
    <source>
        <dbReference type="ARBA" id="ARBA00022705"/>
    </source>
</evidence>
<dbReference type="EC" id="3.6.1.55" evidence="12"/>
<dbReference type="Gene3D" id="3.90.79.10">
    <property type="entry name" value="Nucleoside Triphosphate Pyrophosphohydrolase"/>
    <property type="match status" value="1"/>
</dbReference>
<evidence type="ECO:0000256" key="5">
    <source>
        <dbReference type="ARBA" id="ARBA00022723"/>
    </source>
</evidence>
<keyword evidence="4" id="KW-0235">DNA replication</keyword>
<dbReference type="GO" id="GO:0006260">
    <property type="term" value="P:DNA replication"/>
    <property type="evidence" value="ECO:0007669"/>
    <property type="project" value="UniProtKB-KW"/>
</dbReference>
<evidence type="ECO:0000256" key="8">
    <source>
        <dbReference type="ARBA" id="ARBA00022842"/>
    </source>
</evidence>
<dbReference type="GO" id="GO:0006281">
    <property type="term" value="P:DNA repair"/>
    <property type="evidence" value="ECO:0007669"/>
    <property type="project" value="UniProtKB-KW"/>
</dbReference>
<keyword evidence="9" id="KW-0234">DNA repair</keyword>
<accession>A0A5C8GMB1</accession>
<organism evidence="18 19">
    <name type="scientific">Prevotella brunnea</name>
    <dbReference type="NCBI Taxonomy" id="2508867"/>
    <lineage>
        <taxon>Bacteria</taxon>
        <taxon>Pseudomonadati</taxon>
        <taxon>Bacteroidota</taxon>
        <taxon>Bacteroidia</taxon>
        <taxon>Bacteroidales</taxon>
        <taxon>Prevotellaceae</taxon>
        <taxon>Prevotella</taxon>
    </lineage>
</organism>
<gene>
    <name evidence="18" type="ORF">ETF27_00375</name>
</gene>